<dbReference type="AlphaFoldDB" id="A0AAX4FKS7"/>
<gene>
    <name evidence="2" type="ORF">R5577_03090</name>
</gene>
<feature type="domain" description="DUF4325" evidence="1">
    <location>
        <begin position="18"/>
        <end position="78"/>
    </location>
</feature>
<evidence type="ECO:0000259" key="1">
    <source>
        <dbReference type="Pfam" id="PF14213"/>
    </source>
</evidence>
<sequence>MNKTYSIEETDLASRASAAALRNEVEDVLRSGHVVLDFKSVLSVSESYADEFFGVLIEHYSIAWVFGRLQVIGTSPEVVRTIRKAIRYRLELAERRRSRDVVLCEVKDAVRQHVAAFA</sequence>
<dbReference type="Pfam" id="PF14213">
    <property type="entry name" value="DUF4325"/>
    <property type="match status" value="1"/>
</dbReference>
<dbReference type="RefSeq" id="WP_109292115.1">
    <property type="nucleotide sequence ID" value="NZ_CP137539.1"/>
</dbReference>
<reference evidence="2" key="1">
    <citation type="submission" date="2023-10" db="EMBL/GenBank/DDBJ databases">
        <title>Comparative Genomic Analysis of Tomato Bacterial Spot Xanthomonads Reveals A New Lineage of Xanthomonas euvesicatoria.</title>
        <authorList>
            <person name="Huang C.-J."/>
            <person name="Wu T.-L."/>
            <person name="Wu Y.-L."/>
            <person name="Wang R.-S."/>
            <person name="Lin Y.-C."/>
        </authorList>
    </citation>
    <scope>NUCLEOTIDE SEQUENCE</scope>
    <source>
        <strain evidence="2">T0319-01</strain>
    </source>
</reference>
<dbReference type="InterPro" id="IPR025474">
    <property type="entry name" value="DUF4325"/>
</dbReference>
<name>A0AAX4FKS7_XANEU</name>
<accession>A0AAX4FKS7</accession>
<evidence type="ECO:0000313" key="3">
    <source>
        <dbReference type="Proteomes" id="UP001304429"/>
    </source>
</evidence>
<proteinExistence type="predicted"/>
<dbReference type="Proteomes" id="UP001304429">
    <property type="component" value="Chromosome"/>
</dbReference>
<dbReference type="EMBL" id="CP137539">
    <property type="protein sequence ID" value="WOP57187.1"/>
    <property type="molecule type" value="Genomic_DNA"/>
</dbReference>
<evidence type="ECO:0000313" key="2">
    <source>
        <dbReference type="EMBL" id="WOP57187.1"/>
    </source>
</evidence>
<protein>
    <submittedName>
        <fullName evidence="2">STAS-like domain-containing protein</fullName>
    </submittedName>
</protein>
<organism evidence="2 3">
    <name type="scientific">Xanthomonas euvesicatoria</name>
    <dbReference type="NCBI Taxonomy" id="456327"/>
    <lineage>
        <taxon>Bacteria</taxon>
        <taxon>Pseudomonadati</taxon>
        <taxon>Pseudomonadota</taxon>
        <taxon>Gammaproteobacteria</taxon>
        <taxon>Lysobacterales</taxon>
        <taxon>Lysobacteraceae</taxon>
        <taxon>Xanthomonas</taxon>
    </lineage>
</organism>